<evidence type="ECO:0000313" key="5">
    <source>
        <dbReference type="EMBL" id="QLG75060.1"/>
    </source>
</evidence>
<keyword evidence="2" id="KW-0812">Transmembrane</keyword>
<gene>
    <name evidence="5" type="ORF">HG535_0H03870</name>
</gene>
<keyword evidence="2" id="KW-1133">Transmembrane helix</keyword>
<dbReference type="InterPro" id="IPR002889">
    <property type="entry name" value="WSC_carb-bd"/>
</dbReference>
<evidence type="ECO:0000256" key="1">
    <source>
        <dbReference type="SAM" id="MobiDB-lite"/>
    </source>
</evidence>
<keyword evidence="2" id="KW-0472">Membrane</keyword>
<keyword evidence="3" id="KW-0732">Signal</keyword>
<dbReference type="Proteomes" id="UP000509704">
    <property type="component" value="Chromosome 8"/>
</dbReference>
<dbReference type="PROSITE" id="PS51212">
    <property type="entry name" value="WSC"/>
    <property type="match status" value="1"/>
</dbReference>
<feature type="domain" description="WSC" evidence="4">
    <location>
        <begin position="18"/>
        <end position="104"/>
    </location>
</feature>
<protein>
    <recommendedName>
        <fullName evidence="4">WSC domain-containing protein</fullName>
    </recommendedName>
</protein>
<evidence type="ECO:0000259" key="4">
    <source>
        <dbReference type="PROSITE" id="PS51212"/>
    </source>
</evidence>
<feature type="signal peptide" evidence="3">
    <location>
        <begin position="1"/>
        <end position="18"/>
    </location>
</feature>
<feature type="region of interest" description="Disordered" evidence="1">
    <location>
        <begin position="286"/>
        <end position="314"/>
    </location>
</feature>
<dbReference type="Pfam" id="PF01822">
    <property type="entry name" value="WSC"/>
    <property type="match status" value="1"/>
</dbReference>
<dbReference type="SMART" id="SM00321">
    <property type="entry name" value="WSC"/>
    <property type="match status" value="1"/>
</dbReference>
<feature type="transmembrane region" description="Helical" evidence="2">
    <location>
        <begin position="419"/>
        <end position="439"/>
    </location>
</feature>
<dbReference type="RefSeq" id="XP_037146785.1">
    <property type="nucleotide sequence ID" value="XM_037290890.1"/>
</dbReference>
<feature type="region of interest" description="Disordered" evidence="1">
    <location>
        <begin position="389"/>
        <end position="411"/>
    </location>
</feature>
<dbReference type="GeneID" id="59238863"/>
<organism evidence="5 6">
    <name type="scientific">Zygotorulaspora mrakii</name>
    <name type="common">Zygosaccharomyces mrakii</name>
    <dbReference type="NCBI Taxonomy" id="42260"/>
    <lineage>
        <taxon>Eukaryota</taxon>
        <taxon>Fungi</taxon>
        <taxon>Dikarya</taxon>
        <taxon>Ascomycota</taxon>
        <taxon>Saccharomycotina</taxon>
        <taxon>Saccharomycetes</taxon>
        <taxon>Saccharomycetales</taxon>
        <taxon>Saccharomycetaceae</taxon>
        <taxon>Zygotorulaspora</taxon>
    </lineage>
</organism>
<evidence type="ECO:0000256" key="3">
    <source>
        <dbReference type="SAM" id="SignalP"/>
    </source>
</evidence>
<feature type="chain" id="PRO_5028880306" description="WSC domain-containing protein" evidence="3">
    <location>
        <begin position="19"/>
        <end position="537"/>
    </location>
</feature>
<proteinExistence type="predicted"/>
<accession>A0A7H9B9D0</accession>
<reference evidence="5 6" key="1">
    <citation type="submission" date="2020-07" db="EMBL/GenBank/DDBJ databases">
        <title>The yeast mating-type switching endonuclease HO is a domesticated member of an unorthodox homing genetic element family.</title>
        <authorList>
            <person name="Coughlan A.Y."/>
            <person name="Lombardi L."/>
            <person name="Braun-Galleani S."/>
            <person name="Martos A.R."/>
            <person name="Galeote V."/>
            <person name="Bigey F."/>
            <person name="Dequin S."/>
            <person name="Byrne K.P."/>
            <person name="Wolfe K.H."/>
        </authorList>
    </citation>
    <scope>NUCLEOTIDE SEQUENCE [LARGE SCALE GENOMIC DNA]</scope>
    <source>
        <strain evidence="5 6">NRRL Y-6702</strain>
    </source>
</reference>
<dbReference type="KEGG" id="zmk:HG535_0H03870"/>
<dbReference type="EMBL" id="CP058611">
    <property type="protein sequence ID" value="QLG75060.1"/>
    <property type="molecule type" value="Genomic_DNA"/>
</dbReference>
<keyword evidence="6" id="KW-1185">Reference proteome</keyword>
<name>A0A7H9B9D0_ZYGMR</name>
<evidence type="ECO:0000313" key="6">
    <source>
        <dbReference type="Proteomes" id="UP000509704"/>
    </source>
</evidence>
<dbReference type="OrthoDB" id="2537459at2759"/>
<dbReference type="AlphaFoldDB" id="A0A7H9B9D0"/>
<evidence type="ECO:0000256" key="2">
    <source>
        <dbReference type="SAM" id="Phobius"/>
    </source>
</evidence>
<sequence>MLIWILCLCLCQSVTVKATGELFCSSQNSGSSSGGFQNIYQSHLACSEHCNGSSYAILQNSNCWCSNQGPSGTVSVDQCNQFCPGFRYENCGSEENGLFEYIYIGAGSPDISPSLSSSSESSLQTSSEISQASGSQSSTSLAGSSSMSALSSSWSFASWSSSVSPTSSSSVVLSSSSQASSAVVTSSIIVLTSSDASQSDEVTSASSSFSVVTFSNSDSSSDIAPSVTSSATSTSSVVSSAIPSATSSVISTAMSSTTSSSTSSTIASTTSSASSSVVFSTSSSITSTTASSTTSGTTSSITSSSSPSLVTTSSTVTPSTIVSSTVVLTSPVYSVSSDAIITELSVVTLTSTEIPSMPIFNNGSQYATSYLQITRTILATSSGLTTSRPSGTGIPLDAVSSKKHSNGDRSSYWSSPGKVAGTFVPIGVFIVVLIIIIWVSMRRRRRYSQNFEKERASSSTSANNSQMFVYADEKGIVELDNSPVEHEPPTRSNSVLWTVDQRLDPRRMLSEIEHCSSKVSLADDVDYSRKVLRIVNE</sequence>